<dbReference type="AlphaFoldDB" id="A0YAQ7"/>
<feature type="binding site" evidence="7">
    <location>
        <begin position="81"/>
        <end position="83"/>
    </location>
    <ligand>
        <name>FMN</name>
        <dbReference type="ChEBI" id="CHEBI:58210"/>
    </ligand>
</feature>
<feature type="active site" description="Proton acceptor" evidence="6">
    <location>
        <position position="280"/>
    </location>
</feature>
<feature type="binding site" evidence="7">
    <location>
        <position position="159"/>
    </location>
    <ligand>
        <name>FMN</name>
        <dbReference type="ChEBI" id="CHEBI:58210"/>
    </ligand>
</feature>
<dbReference type="Pfam" id="PF01070">
    <property type="entry name" value="FMN_dh"/>
    <property type="match status" value="1"/>
</dbReference>
<dbReference type="InterPro" id="IPR012133">
    <property type="entry name" value="Alpha-hydoxy_acid_DH_FMN"/>
</dbReference>
<evidence type="ECO:0000256" key="5">
    <source>
        <dbReference type="ARBA" id="ARBA00024042"/>
    </source>
</evidence>
<dbReference type="PANTHER" id="PTHR10578">
    <property type="entry name" value="S -2-HYDROXY-ACID OXIDASE-RELATED"/>
    <property type="match status" value="1"/>
</dbReference>
<evidence type="ECO:0000313" key="10">
    <source>
        <dbReference type="Proteomes" id="UP000004931"/>
    </source>
</evidence>
<proteinExistence type="inferred from homology"/>
<evidence type="ECO:0000256" key="4">
    <source>
        <dbReference type="ARBA" id="ARBA00023002"/>
    </source>
</evidence>
<dbReference type="OrthoDB" id="9770452at2"/>
<dbReference type="CDD" id="cd02809">
    <property type="entry name" value="alpha_hydroxyacid_oxid_FMN"/>
    <property type="match status" value="1"/>
</dbReference>
<gene>
    <name evidence="9" type="ORF">GP2143_18186</name>
</gene>
<keyword evidence="3 7" id="KW-0288">FMN</keyword>
<evidence type="ECO:0000256" key="6">
    <source>
        <dbReference type="PIRSR" id="PIRSR000138-1"/>
    </source>
</evidence>
<feature type="binding site" evidence="7">
    <location>
        <position position="280"/>
    </location>
    <ligand>
        <name>glyoxylate</name>
        <dbReference type="ChEBI" id="CHEBI:36655"/>
    </ligand>
</feature>
<keyword evidence="2 7" id="KW-0285">Flavoprotein</keyword>
<dbReference type="PIRSF" id="PIRSF000138">
    <property type="entry name" value="Al-hdrx_acd_dh"/>
    <property type="match status" value="1"/>
</dbReference>
<feature type="binding site" evidence="7">
    <location>
        <position position="278"/>
    </location>
    <ligand>
        <name>FMN</name>
        <dbReference type="ChEBI" id="CHEBI:58210"/>
    </ligand>
</feature>
<evidence type="ECO:0000256" key="1">
    <source>
        <dbReference type="ARBA" id="ARBA00001917"/>
    </source>
</evidence>
<feature type="domain" description="FMN hydroxy acid dehydrogenase" evidence="8">
    <location>
        <begin position="2"/>
        <end position="383"/>
    </location>
</feature>
<feature type="binding site" evidence="7">
    <location>
        <position position="110"/>
    </location>
    <ligand>
        <name>FMN</name>
        <dbReference type="ChEBI" id="CHEBI:58210"/>
    </ligand>
</feature>
<feature type="binding site" evidence="7">
    <location>
        <begin position="311"/>
        <end position="315"/>
    </location>
    <ligand>
        <name>FMN</name>
        <dbReference type="ChEBI" id="CHEBI:58210"/>
    </ligand>
</feature>
<comment type="cofactor">
    <cofactor evidence="1">
        <name>FMN</name>
        <dbReference type="ChEBI" id="CHEBI:58210"/>
    </cofactor>
</comment>
<dbReference type="Gene3D" id="3.20.20.70">
    <property type="entry name" value="Aldolase class I"/>
    <property type="match status" value="1"/>
</dbReference>
<name>A0YAQ7_9GAMM</name>
<dbReference type="InterPro" id="IPR037396">
    <property type="entry name" value="FMN_HAD"/>
</dbReference>
<accession>A0YAQ7</accession>
<dbReference type="PROSITE" id="PS51349">
    <property type="entry name" value="FMN_HYDROXY_ACID_DH_2"/>
    <property type="match status" value="1"/>
</dbReference>
<reference evidence="9 10" key="1">
    <citation type="journal article" date="2010" name="J. Bacteriol.">
        <title>Genome sequence of the oligotrophic marine Gammaproteobacterium HTCC2143, isolated from the Oregon Coast.</title>
        <authorList>
            <person name="Oh H.M."/>
            <person name="Kang I."/>
            <person name="Ferriera S."/>
            <person name="Giovannoni S.J."/>
            <person name="Cho J.C."/>
        </authorList>
    </citation>
    <scope>NUCLEOTIDE SEQUENCE [LARGE SCALE GENOMIC DNA]</scope>
    <source>
        <strain evidence="9 10">HTCC2143</strain>
    </source>
</reference>
<evidence type="ECO:0000256" key="3">
    <source>
        <dbReference type="ARBA" id="ARBA00022643"/>
    </source>
</evidence>
<dbReference type="STRING" id="247633.GP2143_18186"/>
<dbReference type="GO" id="GO:0016614">
    <property type="term" value="F:oxidoreductase activity, acting on CH-OH group of donors"/>
    <property type="evidence" value="ECO:0007669"/>
    <property type="project" value="UniProtKB-ARBA"/>
</dbReference>
<feature type="binding site" evidence="7">
    <location>
        <position position="133"/>
    </location>
    <ligand>
        <name>glyoxylate</name>
        <dbReference type="ChEBI" id="CHEBI:36655"/>
    </ligand>
</feature>
<feature type="binding site" evidence="7">
    <location>
        <position position="131"/>
    </location>
    <ligand>
        <name>FMN</name>
        <dbReference type="ChEBI" id="CHEBI:58210"/>
    </ligand>
</feature>
<feature type="binding site" evidence="7">
    <location>
        <position position="256"/>
    </location>
    <ligand>
        <name>FMN</name>
        <dbReference type="ChEBI" id="CHEBI:58210"/>
    </ligand>
</feature>
<evidence type="ECO:0000256" key="7">
    <source>
        <dbReference type="PIRSR" id="PIRSR000138-2"/>
    </source>
</evidence>
<dbReference type="FunFam" id="3.20.20.70:FF:000029">
    <property type="entry name" value="L-lactate dehydrogenase"/>
    <property type="match status" value="1"/>
</dbReference>
<feature type="binding site" evidence="7">
    <location>
        <position position="28"/>
    </location>
    <ligand>
        <name>glyoxylate</name>
        <dbReference type="ChEBI" id="CHEBI:36655"/>
    </ligand>
</feature>
<dbReference type="PANTHER" id="PTHR10578:SF107">
    <property type="entry name" value="2-HYDROXYACID OXIDASE 1"/>
    <property type="match status" value="1"/>
</dbReference>
<evidence type="ECO:0000313" key="9">
    <source>
        <dbReference type="EMBL" id="EAW33211.1"/>
    </source>
</evidence>
<dbReference type="InterPro" id="IPR008259">
    <property type="entry name" value="FMN_hydac_DH_AS"/>
</dbReference>
<dbReference type="InterPro" id="IPR000262">
    <property type="entry name" value="FMN-dep_DH"/>
</dbReference>
<keyword evidence="4" id="KW-0560">Oxidoreductase</keyword>
<feature type="binding site" evidence="7">
    <location>
        <position position="168"/>
    </location>
    <ligand>
        <name>glyoxylate</name>
        <dbReference type="ChEBI" id="CHEBI:36655"/>
    </ligand>
</feature>
<feature type="binding site" evidence="7">
    <location>
        <begin position="334"/>
        <end position="335"/>
    </location>
    <ligand>
        <name>FMN</name>
        <dbReference type="ChEBI" id="CHEBI:58210"/>
    </ligand>
</feature>
<organism evidence="9 10">
    <name type="scientific">marine gamma proteobacterium HTCC2143</name>
    <dbReference type="NCBI Taxonomy" id="247633"/>
    <lineage>
        <taxon>Bacteria</taxon>
        <taxon>Pseudomonadati</taxon>
        <taxon>Pseudomonadota</taxon>
        <taxon>Gammaproteobacteria</taxon>
        <taxon>Cellvibrionales</taxon>
        <taxon>Spongiibacteraceae</taxon>
        <taxon>BD1-7 clade</taxon>
    </lineage>
</organism>
<comment type="similarity">
    <text evidence="5">Belongs to the FMN-dependent alpha-hydroxy acid dehydrogenase family.</text>
</comment>
<dbReference type="SUPFAM" id="SSF51395">
    <property type="entry name" value="FMN-linked oxidoreductases"/>
    <property type="match status" value="1"/>
</dbReference>
<dbReference type="EMBL" id="AAVT01000001">
    <property type="protein sequence ID" value="EAW33211.1"/>
    <property type="molecule type" value="Genomic_DNA"/>
</dbReference>
<dbReference type="GO" id="GO:0010181">
    <property type="term" value="F:FMN binding"/>
    <property type="evidence" value="ECO:0007669"/>
    <property type="project" value="InterPro"/>
</dbReference>
<evidence type="ECO:0000259" key="8">
    <source>
        <dbReference type="PROSITE" id="PS51349"/>
    </source>
</evidence>
<protein>
    <submittedName>
        <fullName evidence="9">L-lactate dehydrogenase</fullName>
    </submittedName>
</protein>
<keyword evidence="10" id="KW-1185">Reference proteome</keyword>
<dbReference type="PROSITE" id="PS00557">
    <property type="entry name" value="FMN_HYDROXY_ACID_DH_1"/>
    <property type="match status" value="1"/>
</dbReference>
<feature type="binding site" evidence="7">
    <location>
        <position position="283"/>
    </location>
    <ligand>
        <name>glyoxylate</name>
        <dbReference type="ChEBI" id="CHEBI:36655"/>
    </ligand>
</feature>
<sequence length="383" mass="42131">MNSLDSCYNIADLRVRAKRKLPAPMFHYIDGGADDEWTLLRNSQAFSDYQIIPNHLRNIESIDLRTDILGTTLDLPFFLAPTGMSRLFHHHKEPAACRAANEAGTLYSLSTLATSSLEEVAACAVGPKMFQIYILKDRGLTREFVQRCKESRYQALCLTVDTTIAGNRERDLRNGMTMPPKITMKNFFSYGSSFEWLFNLVKNPDFTLANVAHRVDALEKNPMGLIDYVNSQFDRTITWDDAAWLAEQWDGPFVIKGLQSVADVKKARDIGATAVMVSNHGGRQLDGAPAPVDCISVLRDAIGADLELICDGGIRRGTDIIKAIGLGADACSIGRPYLYGLAAGGQPGVARAIHLLKTEVERSLGLMGCCSIDEVSADQIVRL</sequence>
<comment type="caution">
    <text evidence="9">The sequence shown here is derived from an EMBL/GenBank/DDBJ whole genome shotgun (WGS) entry which is preliminary data.</text>
</comment>
<evidence type="ECO:0000256" key="2">
    <source>
        <dbReference type="ARBA" id="ARBA00022630"/>
    </source>
</evidence>
<dbReference type="Proteomes" id="UP000004931">
    <property type="component" value="Unassembled WGS sequence"/>
</dbReference>
<dbReference type="InterPro" id="IPR013785">
    <property type="entry name" value="Aldolase_TIM"/>
</dbReference>
<dbReference type="eggNOG" id="COG1304">
    <property type="taxonomic scope" value="Bacteria"/>
</dbReference>